<dbReference type="InterPro" id="IPR014016">
    <property type="entry name" value="UvrD-like_ATP-bd"/>
</dbReference>
<dbReference type="RefSeq" id="WP_214915772.1">
    <property type="nucleotide sequence ID" value="NZ_JAGGNX010000007.1"/>
</dbReference>
<accession>A0A944DNE8</accession>
<dbReference type="GO" id="GO:0005524">
    <property type="term" value="F:ATP binding"/>
    <property type="evidence" value="ECO:0007669"/>
    <property type="project" value="UniProtKB-UniRule"/>
</dbReference>
<evidence type="ECO:0000256" key="5">
    <source>
        <dbReference type="PROSITE-ProRule" id="PRU00560"/>
    </source>
</evidence>
<dbReference type="GO" id="GO:0005829">
    <property type="term" value="C:cytosol"/>
    <property type="evidence" value="ECO:0007669"/>
    <property type="project" value="TreeGrafter"/>
</dbReference>
<dbReference type="InterPro" id="IPR027417">
    <property type="entry name" value="P-loop_NTPase"/>
</dbReference>
<dbReference type="PROSITE" id="PS51198">
    <property type="entry name" value="UVRD_HELICASE_ATP_BIND"/>
    <property type="match status" value="1"/>
</dbReference>
<dbReference type="InterPro" id="IPR000212">
    <property type="entry name" value="DNA_helicase_UvrD/REP"/>
</dbReference>
<evidence type="ECO:0000313" key="8">
    <source>
        <dbReference type="Proteomes" id="UP000692896"/>
    </source>
</evidence>
<sequence length="660" mass="76041">MVGEMSPISEVLHCVNNGIDFVLQGGAGSGKTESLKLVLSHITEKFPGRSAVCITHTNLASEEIAKRVGGQHKISTIHSFLSGLIKNYTLDIQSVIFEIFRMRMVQEFFIPVGDAEHKRYKKAYEKFADSLFSIKGEKILKCPGKRVFDKDPVSYIEELDAQINDFNFFILGRIKAVPHYEIFYNESPFNRFDELSFGHDGLITISCLLLKKPKLLRILFDKYDYIFIDEYQDTNPGVIEAFVNAVKNRPDKTLGLFGDSMQGIYEDGIGDVEKYIVRKDLRKINKPDNYRCSAQVVEFINKLRIDDLTQEVALKVIDGVEELPSERQGTVKLYYAICNDKPGPFSDAAIKAEYFEKVNRLIEVASQAENQKTLILTNKAISRKAGFGILFDVFNERFSISINDRVEEYLAALQYSDVYLLISLFESKRYDELLRCVKKAGYSINNLAKKQDLSARMQSLCAGEWSAEESVMFAIDSNLIKESESRRRILERKEKFLEEVSNDGEYQQFKGLYVSGIKSYTKVLECMEGIDEYEYEQLLKKVKVEIFYHDLIESGMSMHEVNNYMRYLDEATPFITMHKTKGSGIMDTLVVMEDYFWKSSYNFDGFFSKEKFYSFDVDVKKILYVACSRTIRNLVCVRMLSQEERDNINEFFDDVTEVVL</sequence>
<dbReference type="PANTHER" id="PTHR11070">
    <property type="entry name" value="UVRD / RECB / PCRA DNA HELICASE FAMILY MEMBER"/>
    <property type="match status" value="1"/>
</dbReference>
<protein>
    <submittedName>
        <fullName evidence="7">ATP-dependent helicase</fullName>
    </submittedName>
</protein>
<dbReference type="AlphaFoldDB" id="A0A944DNE8"/>
<dbReference type="EMBL" id="JAGGOB010000048">
    <property type="protein sequence ID" value="MBT2331253.1"/>
    <property type="molecule type" value="Genomic_DNA"/>
</dbReference>
<evidence type="ECO:0000256" key="1">
    <source>
        <dbReference type="ARBA" id="ARBA00022741"/>
    </source>
</evidence>
<gene>
    <name evidence="7" type="ORF">J7E47_21270</name>
</gene>
<dbReference type="GO" id="GO:0043138">
    <property type="term" value="F:3'-5' DNA helicase activity"/>
    <property type="evidence" value="ECO:0007669"/>
    <property type="project" value="TreeGrafter"/>
</dbReference>
<dbReference type="PANTHER" id="PTHR11070:SF3">
    <property type="entry name" value="DNA 3'-5' HELICASE"/>
    <property type="match status" value="1"/>
</dbReference>
<reference evidence="7" key="1">
    <citation type="submission" date="2021-03" db="EMBL/GenBank/DDBJ databases">
        <title>Genomic analysis provides insights into the functional capacity of soil bacteria communities inhabiting an altitudinal gradient in the Atacama Desert.</title>
        <authorList>
            <person name="Gonzalez M."/>
            <person name="Maldonado J."/>
            <person name="Maza F."/>
            <person name="Hodar C."/>
            <person name="Cortes M."/>
            <person name="Palma R."/>
            <person name="Andreani C."/>
            <person name="Gaete A."/>
            <person name="Vasquez-Dean J."/>
            <person name="Acuna V."/>
            <person name="Aguado M."/>
            <person name="Mandakovic D."/>
            <person name="Latorre M."/>
            <person name="Orellana A."/>
            <person name="Gutierrez R."/>
            <person name="Montecino M."/>
            <person name="Allende M."/>
            <person name="Maass A."/>
            <person name="Cambiazo V."/>
        </authorList>
    </citation>
    <scope>NUCLEOTIDE SEQUENCE</scope>
    <source>
        <strain evidence="7">ISL-25</strain>
    </source>
</reference>
<dbReference type="Pfam" id="PF00580">
    <property type="entry name" value="UvrD-helicase"/>
    <property type="match status" value="1"/>
</dbReference>
<keyword evidence="2 5" id="KW-0378">Hydrolase</keyword>
<evidence type="ECO:0000259" key="6">
    <source>
        <dbReference type="PROSITE" id="PS51198"/>
    </source>
</evidence>
<dbReference type="SUPFAM" id="SSF52540">
    <property type="entry name" value="P-loop containing nucleoside triphosphate hydrolases"/>
    <property type="match status" value="1"/>
</dbReference>
<evidence type="ECO:0000256" key="3">
    <source>
        <dbReference type="ARBA" id="ARBA00022806"/>
    </source>
</evidence>
<keyword evidence="3 5" id="KW-0347">Helicase</keyword>
<name>A0A944DNE8_PSEFL</name>
<feature type="binding site" evidence="5">
    <location>
        <begin position="25"/>
        <end position="32"/>
    </location>
    <ligand>
        <name>ATP</name>
        <dbReference type="ChEBI" id="CHEBI:30616"/>
    </ligand>
</feature>
<comment type="caution">
    <text evidence="7">The sequence shown here is derived from an EMBL/GenBank/DDBJ whole genome shotgun (WGS) entry which is preliminary data.</text>
</comment>
<proteinExistence type="predicted"/>
<dbReference type="Gene3D" id="3.40.50.300">
    <property type="entry name" value="P-loop containing nucleotide triphosphate hydrolases"/>
    <property type="match status" value="1"/>
</dbReference>
<dbReference type="Proteomes" id="UP000692896">
    <property type="component" value="Unassembled WGS sequence"/>
</dbReference>
<dbReference type="GO" id="GO:0003677">
    <property type="term" value="F:DNA binding"/>
    <property type="evidence" value="ECO:0007669"/>
    <property type="project" value="InterPro"/>
</dbReference>
<dbReference type="GO" id="GO:0016787">
    <property type="term" value="F:hydrolase activity"/>
    <property type="evidence" value="ECO:0007669"/>
    <property type="project" value="UniProtKB-UniRule"/>
</dbReference>
<evidence type="ECO:0000256" key="2">
    <source>
        <dbReference type="ARBA" id="ARBA00022801"/>
    </source>
</evidence>
<organism evidence="7 8">
    <name type="scientific">Pseudomonas fluorescens</name>
    <dbReference type="NCBI Taxonomy" id="294"/>
    <lineage>
        <taxon>Bacteria</taxon>
        <taxon>Pseudomonadati</taxon>
        <taxon>Pseudomonadota</taxon>
        <taxon>Gammaproteobacteria</taxon>
        <taxon>Pseudomonadales</taxon>
        <taxon>Pseudomonadaceae</taxon>
        <taxon>Pseudomonas</taxon>
    </lineage>
</organism>
<evidence type="ECO:0000256" key="4">
    <source>
        <dbReference type="ARBA" id="ARBA00022840"/>
    </source>
</evidence>
<evidence type="ECO:0000313" key="7">
    <source>
        <dbReference type="EMBL" id="MBT2331253.1"/>
    </source>
</evidence>
<feature type="domain" description="UvrD-like helicase ATP-binding" evidence="6">
    <location>
        <begin position="4"/>
        <end position="293"/>
    </location>
</feature>
<dbReference type="GO" id="GO:0000725">
    <property type="term" value="P:recombinational repair"/>
    <property type="evidence" value="ECO:0007669"/>
    <property type="project" value="TreeGrafter"/>
</dbReference>
<keyword evidence="4 5" id="KW-0067">ATP-binding</keyword>
<keyword evidence="1 5" id="KW-0547">Nucleotide-binding</keyword>